<dbReference type="GO" id="GO:1990351">
    <property type="term" value="C:transporter complex"/>
    <property type="evidence" value="ECO:0007669"/>
    <property type="project" value="TreeGrafter"/>
</dbReference>
<proteinExistence type="inferred from homology"/>
<dbReference type="GO" id="GO:0001530">
    <property type="term" value="F:lipopolysaccharide binding"/>
    <property type="evidence" value="ECO:0007669"/>
    <property type="project" value="TreeGrafter"/>
</dbReference>
<dbReference type="Proteomes" id="UP000189339">
    <property type="component" value="Unassembled WGS sequence"/>
</dbReference>
<dbReference type="Gene3D" id="3.30.160.150">
    <property type="entry name" value="Lipoprotein like domain"/>
    <property type="match status" value="1"/>
</dbReference>
<keyword evidence="1" id="KW-0732">Signal</keyword>
<evidence type="ECO:0000313" key="8">
    <source>
        <dbReference type="Proteomes" id="UP000189339"/>
    </source>
</evidence>
<keyword evidence="8" id="KW-1185">Reference proteome</keyword>
<dbReference type="Pfam" id="PF04390">
    <property type="entry name" value="LptE"/>
    <property type="match status" value="1"/>
</dbReference>
<organism evidence="7 8">
    <name type="scientific">Marinobacter lutaoensis</name>
    <dbReference type="NCBI Taxonomy" id="135739"/>
    <lineage>
        <taxon>Bacteria</taxon>
        <taxon>Pseudomonadati</taxon>
        <taxon>Pseudomonadota</taxon>
        <taxon>Gammaproteobacteria</taxon>
        <taxon>Pseudomonadales</taxon>
        <taxon>Marinobacteraceae</taxon>
        <taxon>Marinobacter</taxon>
    </lineage>
</organism>
<comment type="similarity">
    <text evidence="6">Belongs to the LptE lipoprotein family.</text>
</comment>
<dbReference type="STRING" id="135739.BTO32_00325"/>
<dbReference type="AlphaFoldDB" id="A0A1V2DWE2"/>
<evidence type="ECO:0000256" key="4">
    <source>
        <dbReference type="ARBA" id="ARBA00023237"/>
    </source>
</evidence>
<dbReference type="HAMAP" id="MF_01186">
    <property type="entry name" value="LPS_assembly_LptE"/>
    <property type="match status" value="1"/>
</dbReference>
<name>A0A1V2DWE2_9GAMM</name>
<dbReference type="GO" id="GO:0009279">
    <property type="term" value="C:cell outer membrane"/>
    <property type="evidence" value="ECO:0007669"/>
    <property type="project" value="UniProtKB-UniRule"/>
</dbReference>
<evidence type="ECO:0000256" key="2">
    <source>
        <dbReference type="ARBA" id="ARBA00023136"/>
    </source>
</evidence>
<keyword evidence="5" id="KW-0449">Lipoprotein</keyword>
<comment type="function">
    <text evidence="6">Together with LptD, is involved in the assembly of lipopolysaccharide (LPS) at the surface of the outer membrane. Required for the proper assembly of LptD. Binds LPS and may serve as the LPS recognition site at the outer membrane.</text>
</comment>
<comment type="subunit">
    <text evidence="6">Component of the lipopolysaccharide transport and assembly complex. Interacts with LptD.</text>
</comment>
<dbReference type="InterPro" id="IPR007485">
    <property type="entry name" value="LPS_assembly_LptE"/>
</dbReference>
<gene>
    <name evidence="6" type="primary">lptE</name>
    <name evidence="7" type="ORF">BTO32_00325</name>
</gene>
<keyword evidence="4 6" id="KW-0998">Cell outer membrane</keyword>
<accession>A0A1V2DWE2</accession>
<evidence type="ECO:0000256" key="3">
    <source>
        <dbReference type="ARBA" id="ARBA00023139"/>
    </source>
</evidence>
<keyword evidence="2 6" id="KW-0472">Membrane</keyword>
<dbReference type="GO" id="GO:0043165">
    <property type="term" value="P:Gram-negative-bacterium-type cell outer membrane assembly"/>
    <property type="evidence" value="ECO:0007669"/>
    <property type="project" value="UniProtKB-UniRule"/>
</dbReference>
<sequence length="184" mass="20611">MSSGPSLTRRIIRVLPLALMLLATGCGFQLRGSSPVPPALQPLAVVCDRQVPEPLCQAVREQLELGRVQVQDATEAAYILTLDDFRQDRRATAITARGSAAEYRLSQSLRMSVRTADQVPLLAGAELVARESYRYDETNVLAKQREQEELERQLHDRLAQQVLFRLAPLTEARIRDLRQAHEAP</sequence>
<evidence type="ECO:0000256" key="5">
    <source>
        <dbReference type="ARBA" id="ARBA00023288"/>
    </source>
</evidence>
<dbReference type="PANTHER" id="PTHR38098:SF1">
    <property type="entry name" value="LPS-ASSEMBLY LIPOPROTEIN LPTE"/>
    <property type="match status" value="1"/>
</dbReference>
<dbReference type="OrthoDB" id="7349153at2"/>
<reference evidence="7 8" key="1">
    <citation type="submission" date="2016-12" db="EMBL/GenBank/DDBJ databases">
        <title>Marinobacter lutaoensis whole genome sequencing.</title>
        <authorList>
            <person name="Verma A."/>
            <person name="Krishnamurthi S."/>
        </authorList>
    </citation>
    <scope>NUCLEOTIDE SEQUENCE [LARGE SCALE GENOMIC DNA]</scope>
    <source>
        <strain evidence="7 8">T5054</strain>
    </source>
</reference>
<evidence type="ECO:0000313" key="7">
    <source>
        <dbReference type="EMBL" id="ONF44962.1"/>
    </source>
</evidence>
<evidence type="ECO:0000256" key="1">
    <source>
        <dbReference type="ARBA" id="ARBA00022729"/>
    </source>
</evidence>
<dbReference type="EMBL" id="MSCW01000001">
    <property type="protein sequence ID" value="ONF44962.1"/>
    <property type="molecule type" value="Genomic_DNA"/>
</dbReference>
<dbReference type="RefSeq" id="WP_076722457.1">
    <property type="nucleotide sequence ID" value="NZ_MSCW01000001.1"/>
</dbReference>
<dbReference type="PANTHER" id="PTHR38098">
    <property type="entry name" value="LPS-ASSEMBLY LIPOPROTEIN LPTE"/>
    <property type="match status" value="1"/>
</dbReference>
<keyword evidence="3" id="KW-0564">Palmitate</keyword>
<dbReference type="GO" id="GO:0015920">
    <property type="term" value="P:lipopolysaccharide transport"/>
    <property type="evidence" value="ECO:0007669"/>
    <property type="project" value="TreeGrafter"/>
</dbReference>
<evidence type="ECO:0000256" key="6">
    <source>
        <dbReference type="HAMAP-Rule" id="MF_01186"/>
    </source>
</evidence>
<comment type="caution">
    <text evidence="7">The sequence shown here is derived from an EMBL/GenBank/DDBJ whole genome shotgun (WGS) entry which is preliminary data.</text>
</comment>
<protein>
    <recommendedName>
        <fullName evidence="6">LPS-assembly lipoprotein LptE</fullName>
    </recommendedName>
</protein>